<evidence type="ECO:0008006" key="5">
    <source>
        <dbReference type="Google" id="ProtNLM"/>
    </source>
</evidence>
<feature type="region of interest" description="Disordered" evidence="1">
    <location>
        <begin position="1"/>
        <end position="24"/>
    </location>
</feature>
<sequence length="145" mass="15042">MAGVVQDRPTAAEAPPTVREHSTGELVKQASEQITLLVRQEMRLAQAEMAAKGKRFGLGGGMLGGAGVVALFALVPLVGAGTAALALVLPVWAAALVMFGALMLLAACMALIGVAQVKLATPSTPPDFIESVKADMEQIRERAHR</sequence>
<name>A0A0T6LWV5_WENVI</name>
<gene>
    <name evidence="3" type="ORF">AQ490_15785</name>
</gene>
<dbReference type="eggNOG" id="ENOG5032SHV">
    <property type="taxonomic scope" value="Bacteria"/>
</dbReference>
<feature type="transmembrane region" description="Helical" evidence="2">
    <location>
        <begin position="91"/>
        <end position="114"/>
    </location>
</feature>
<dbReference type="EMBL" id="LLZU01000005">
    <property type="protein sequence ID" value="KRV50533.1"/>
    <property type="molecule type" value="Genomic_DNA"/>
</dbReference>
<dbReference type="Proteomes" id="UP000050867">
    <property type="component" value="Unassembled WGS sequence"/>
</dbReference>
<evidence type="ECO:0000313" key="4">
    <source>
        <dbReference type="Proteomes" id="UP000050867"/>
    </source>
</evidence>
<organism evidence="3 4">
    <name type="scientific">Wenjunlia vitaminophila</name>
    <name type="common">Streptomyces vitaminophilus</name>
    <dbReference type="NCBI Taxonomy" id="76728"/>
    <lineage>
        <taxon>Bacteria</taxon>
        <taxon>Bacillati</taxon>
        <taxon>Actinomycetota</taxon>
        <taxon>Actinomycetes</taxon>
        <taxon>Kitasatosporales</taxon>
        <taxon>Streptomycetaceae</taxon>
        <taxon>Wenjunlia</taxon>
    </lineage>
</organism>
<proteinExistence type="predicted"/>
<dbReference type="Pfam" id="PF07332">
    <property type="entry name" value="Phage_holin_3_6"/>
    <property type="match status" value="1"/>
</dbReference>
<dbReference type="InterPro" id="IPR009937">
    <property type="entry name" value="Phage_holin_3_6"/>
</dbReference>
<keyword evidence="4" id="KW-1185">Reference proteome</keyword>
<keyword evidence="2" id="KW-0472">Membrane</keyword>
<evidence type="ECO:0000256" key="2">
    <source>
        <dbReference type="SAM" id="Phobius"/>
    </source>
</evidence>
<accession>A0A0T6LWV5</accession>
<dbReference type="OrthoDB" id="3403110at2"/>
<comment type="caution">
    <text evidence="3">The sequence shown here is derived from an EMBL/GenBank/DDBJ whole genome shotgun (WGS) entry which is preliminary data.</text>
</comment>
<protein>
    <recommendedName>
        <fullName evidence="5">Phage holin family protein</fullName>
    </recommendedName>
</protein>
<keyword evidence="2" id="KW-0812">Transmembrane</keyword>
<keyword evidence="2" id="KW-1133">Transmembrane helix</keyword>
<dbReference type="AlphaFoldDB" id="A0A0T6LWV5"/>
<dbReference type="STRING" id="76728.AQ490_15785"/>
<evidence type="ECO:0000313" key="3">
    <source>
        <dbReference type="EMBL" id="KRV50533.1"/>
    </source>
</evidence>
<evidence type="ECO:0000256" key="1">
    <source>
        <dbReference type="SAM" id="MobiDB-lite"/>
    </source>
</evidence>
<reference evidence="3 4" key="1">
    <citation type="submission" date="2015-10" db="EMBL/GenBank/DDBJ databases">
        <title>Draft genome sequence of pyrrolomycin-producing Streptomyces vitaminophilus.</title>
        <authorList>
            <person name="Graham D.E."/>
            <person name="Mahan K.M."/>
            <person name="Klingeman D.M."/>
            <person name="Hettich R.L."/>
            <person name="Parry R.J."/>
        </authorList>
    </citation>
    <scope>NUCLEOTIDE SEQUENCE [LARGE SCALE GENOMIC DNA]</scope>
    <source>
        <strain evidence="3 4">ATCC 31673</strain>
    </source>
</reference>
<feature type="transmembrane region" description="Helical" evidence="2">
    <location>
        <begin position="56"/>
        <end position="79"/>
    </location>
</feature>
<dbReference type="RefSeq" id="WP_018381583.1">
    <property type="nucleotide sequence ID" value="NZ_LLZU01000005.1"/>
</dbReference>